<name>A0A1H1QBQ7_9ACTN</name>
<dbReference type="EMBL" id="LT629772">
    <property type="protein sequence ID" value="SDS20860.1"/>
    <property type="molecule type" value="Genomic_DNA"/>
</dbReference>
<dbReference type="AlphaFoldDB" id="A0A1H1QBQ7"/>
<proteinExistence type="predicted"/>
<organism evidence="2 3">
    <name type="scientific">Microlunatus soli</name>
    <dbReference type="NCBI Taxonomy" id="630515"/>
    <lineage>
        <taxon>Bacteria</taxon>
        <taxon>Bacillati</taxon>
        <taxon>Actinomycetota</taxon>
        <taxon>Actinomycetes</taxon>
        <taxon>Propionibacteriales</taxon>
        <taxon>Propionibacteriaceae</taxon>
        <taxon>Microlunatus</taxon>
    </lineage>
</organism>
<evidence type="ECO:0000313" key="2">
    <source>
        <dbReference type="EMBL" id="SDS20860.1"/>
    </source>
</evidence>
<keyword evidence="3" id="KW-1185">Reference proteome</keyword>
<feature type="region of interest" description="Disordered" evidence="1">
    <location>
        <begin position="1"/>
        <end position="23"/>
    </location>
</feature>
<feature type="region of interest" description="Disordered" evidence="1">
    <location>
        <begin position="74"/>
        <end position="106"/>
    </location>
</feature>
<evidence type="ECO:0000313" key="3">
    <source>
        <dbReference type="Proteomes" id="UP000199103"/>
    </source>
</evidence>
<reference evidence="2 3" key="1">
    <citation type="submission" date="2016-10" db="EMBL/GenBank/DDBJ databases">
        <authorList>
            <person name="de Groot N.N."/>
        </authorList>
    </citation>
    <scope>NUCLEOTIDE SEQUENCE [LARGE SCALE GENOMIC DNA]</scope>
    <source>
        <strain evidence="2 3">DSM 21800</strain>
    </source>
</reference>
<gene>
    <name evidence="2" type="ORF">SAMN04489812_1213</name>
</gene>
<evidence type="ECO:0000256" key="1">
    <source>
        <dbReference type="SAM" id="MobiDB-lite"/>
    </source>
</evidence>
<sequence>MPSCSTSNPVLASESRSKSGRHSCSVNAVHLSTSIERHGSPVAITAQATRQIDSPHSGSRSSCLKHSLRDACPEAVPAPGRLGRRSRQGSEVPVTPPRLPCPITGRHTQQGSVLTAVSKISTPAASTNVGAGSRLTRDRDRTCLVAYATEDRSIVGRSRHRTGADRLVDAPNRSQRSGYRMPAAGTIVRASVCGAPSRWAAVSGLKPWIG</sequence>
<protein>
    <submittedName>
        <fullName evidence="2">Uncharacterized protein</fullName>
    </submittedName>
</protein>
<accession>A0A1H1QBQ7</accession>
<dbReference type="Proteomes" id="UP000199103">
    <property type="component" value="Chromosome I"/>
</dbReference>
<feature type="compositionally biased region" description="Polar residues" evidence="1">
    <location>
        <begin position="1"/>
        <end position="10"/>
    </location>
</feature>